<sequence>MKRHPLATAVGLGTLLLMTACDDDSSNNSQASPEPKASMSVTAIDGYLRKADVWLDVTPNYVQDSNEPAGVTGEGGKVELDVTGIASPESYPIIVKAKAGVTVDEDSPDKPISGGFVMSAPAGETDVTPLSTLVHIKMKTANQSKELASKELADELGIESDEVLGDFTQNKAVANKASAMVKAELLPKTLDEMEDNAKGEATDVLDSFDASKAVIKDLQEEETIIVDGSVYSKATDDDDDDDDGVKDQDDVFPNNAQEWRDTDGDGYGDEVADKFPNDQTEWADKDGDNHGDNEDDLFPDNSEEWADADGDGYGDNLADKFPEDKTEWADKDGDLHGDNHNDKFPDDVNEWADADEDGYGDNLADKFPEDKTEWADGDEDGYGDNHVDKFPGNSDEWADADGDGYGDNLADQFPDDAEKSAADVTTSKQFSGPVMVQLLNDVRELKTDTSTVVETLNNGDIRTTQTVTYQIADGNQYFGKEVSVDVLHSSGEFYRQTSWDFDYNQDGNAQYKGKSLDRGNRTETGETLWRYIDEDNAKAEGGDNGPNPREFNNINLLAQIDAKNLTGIDVIQYVIETKATQVNSETLDTTDTVTTVVEQYPISEFDFDAESHTADYSCRIVNTLVNHVQNQFEESRDWQADGTTNASFRLTIGEAGAYTFAYQRPIWPNPHGVDFEEYAHFNYVQGKHDVLGPYWYEVNREVTLVDGLKMVSQSGQRYLLDQVDNRHVKLTDETNPNGVIFNQYHLQKKDVSVTENTESVEWSHFALADSYFNQPSENFTAVTDDIGQDYKIYQQLDNGMWLGHRFAEWGSQNVGDLAGKVESLRQNGHDLSQITTIELPGLSSYDSKLLTSSFRIDEAQQPVTWHLITNHAAFTGNDDGSYQLIDITLVDNGIKQGWLASDDGAGTLIIAIPTTDEPWNWYDAYSRMVIGINTVSTTPALSWTSWVGEFYLNQEQANLRAKELGIGVKEYTVCTDGDSQWDEVNDVPVGNPSYDDFLTTATQCEFEATSQSVIGGAEYYRLNSRGELRHWVFNENGTGTYYRNGYPDGDFTWTINSDGIVVVDFGNGDLDYFAYVSSDDSRISFKTYSVWTENEQVLKDISSSGFTYQRPEDYTVRSCDVKQSDATVEDFNAAVEQCGDHHVITGEDTAEIADTMFVRVRADGDTRAYKFNADNSLSYFRAGENRVSSTRTWALTSEGYLKLWDSTNPDEYMLLANLLFSDEQSSFVTYDVYQEDGAWVRDIWSFVFREYEEPITECQTGNTPWDEANDQPSAYKRIADFYDAVSQCQVKTDDKLLQFTEDMLVGSQNKTSTWSLMFLQSNEGETPSYVEDEQLRFNPDHTGAFIDAEDGEFAFNWQINEGHLILNMTHSEYVGSTETMSIVETDGEYFSVKSFWIDTSGEWDNPAPQEGEGEILSLIFKQISKQ</sequence>
<organism evidence="2 3">
    <name type="scientific">Photobacterium marinum</name>
    <dbReference type="NCBI Taxonomy" id="1056511"/>
    <lineage>
        <taxon>Bacteria</taxon>
        <taxon>Pseudomonadati</taxon>
        <taxon>Pseudomonadota</taxon>
        <taxon>Gammaproteobacteria</taxon>
        <taxon>Vibrionales</taxon>
        <taxon>Vibrionaceae</taxon>
        <taxon>Photobacterium</taxon>
    </lineage>
</organism>
<accession>L8JDY1</accession>
<feature type="compositionally biased region" description="Basic and acidic residues" evidence="1">
    <location>
        <begin position="271"/>
        <end position="292"/>
    </location>
</feature>
<evidence type="ECO:0000313" key="3">
    <source>
        <dbReference type="Proteomes" id="UP000011134"/>
    </source>
</evidence>
<feature type="compositionally biased region" description="Basic and acidic residues" evidence="1">
    <location>
        <begin position="317"/>
        <end position="346"/>
    </location>
</feature>
<dbReference type="Gene3D" id="4.10.1080.10">
    <property type="entry name" value="TSP type-3 repeat"/>
    <property type="match status" value="1"/>
</dbReference>
<dbReference type="PROSITE" id="PS51257">
    <property type="entry name" value="PROKAR_LIPOPROTEIN"/>
    <property type="match status" value="1"/>
</dbReference>
<feature type="compositionally biased region" description="Acidic residues" evidence="1">
    <location>
        <begin position="347"/>
        <end position="359"/>
    </location>
</feature>
<proteinExistence type="predicted"/>
<dbReference type="OrthoDB" id="5713052at2"/>
<comment type="caution">
    <text evidence="2">The sequence shown here is derived from an EMBL/GenBank/DDBJ whole genome shotgun (WGS) entry which is preliminary data.</text>
</comment>
<protein>
    <submittedName>
        <fullName evidence="2">Uncharacterized protein</fullName>
    </submittedName>
</protein>
<keyword evidence="3" id="KW-1185">Reference proteome</keyword>
<dbReference type="RefSeq" id="WP_007465507.1">
    <property type="nucleotide sequence ID" value="NZ_AMZO01000016.1"/>
</dbReference>
<evidence type="ECO:0000313" key="2">
    <source>
        <dbReference type="EMBL" id="ELR65617.1"/>
    </source>
</evidence>
<feature type="compositionally biased region" description="Basic and acidic residues" evidence="1">
    <location>
        <begin position="363"/>
        <end position="374"/>
    </location>
</feature>
<dbReference type="PATRIC" id="fig|1056511.3.peg.2189"/>
<name>L8JDY1_9GAMM</name>
<dbReference type="EMBL" id="AMZO01000016">
    <property type="protein sequence ID" value="ELR65617.1"/>
    <property type="molecule type" value="Genomic_DNA"/>
</dbReference>
<gene>
    <name evidence="2" type="ORF">C942_00700</name>
</gene>
<feature type="region of interest" description="Disordered" evidence="1">
    <location>
        <begin position="229"/>
        <end position="419"/>
    </location>
</feature>
<feature type="compositionally biased region" description="Acidic residues" evidence="1">
    <location>
        <begin position="293"/>
        <end position="312"/>
    </location>
</feature>
<dbReference type="GO" id="GO:0005509">
    <property type="term" value="F:calcium ion binding"/>
    <property type="evidence" value="ECO:0007669"/>
    <property type="project" value="InterPro"/>
</dbReference>
<dbReference type="Proteomes" id="UP000011134">
    <property type="component" value="Unassembled WGS sequence"/>
</dbReference>
<evidence type="ECO:0000256" key="1">
    <source>
        <dbReference type="SAM" id="MobiDB-lite"/>
    </source>
</evidence>
<reference evidence="2 3" key="1">
    <citation type="submission" date="2012-12" db="EMBL/GenBank/DDBJ databases">
        <title>Genome Assembly of Photobacterium sp. AK15.</title>
        <authorList>
            <person name="Khatri I."/>
            <person name="Vaidya B."/>
            <person name="Srinivas T.N.R."/>
            <person name="Subramanian S."/>
            <person name="Pinnaka A."/>
        </authorList>
    </citation>
    <scope>NUCLEOTIDE SEQUENCE [LARGE SCALE GENOMIC DNA]</scope>
    <source>
        <strain evidence="2 3">AK15</strain>
    </source>
</reference>
<dbReference type="InterPro" id="IPR028974">
    <property type="entry name" value="TSP_type-3_rpt"/>
</dbReference>